<dbReference type="SUPFAM" id="SSF63411">
    <property type="entry name" value="LuxS/MPP-like metallohydrolase"/>
    <property type="match status" value="2"/>
</dbReference>
<feature type="signal peptide" evidence="2">
    <location>
        <begin position="1"/>
        <end position="26"/>
    </location>
</feature>
<reference evidence="5 6" key="1">
    <citation type="submission" date="2019-08" db="EMBL/GenBank/DDBJ databases">
        <title>Archangium and Cystobacter genomes.</title>
        <authorList>
            <person name="Chen I.-C.K."/>
            <person name="Wielgoss S."/>
        </authorList>
    </citation>
    <scope>NUCLEOTIDE SEQUENCE [LARGE SCALE GENOMIC DNA]</scope>
    <source>
        <strain evidence="5 6">Cbm 6</strain>
    </source>
</reference>
<proteinExistence type="inferred from homology"/>
<dbReference type="InterPro" id="IPR011249">
    <property type="entry name" value="Metalloenz_LuxS/M16"/>
</dbReference>
<evidence type="ECO:0000259" key="3">
    <source>
        <dbReference type="Pfam" id="PF00675"/>
    </source>
</evidence>
<accession>A0ABY9WTF4</accession>
<dbReference type="RefSeq" id="WP_395824182.1">
    <property type="nucleotide sequence ID" value="NZ_CP043494.1"/>
</dbReference>
<evidence type="ECO:0000259" key="4">
    <source>
        <dbReference type="Pfam" id="PF05193"/>
    </source>
</evidence>
<name>A0ABY9WTF4_9BACT</name>
<dbReference type="Pfam" id="PF00675">
    <property type="entry name" value="Peptidase_M16"/>
    <property type="match status" value="1"/>
</dbReference>
<evidence type="ECO:0000256" key="1">
    <source>
        <dbReference type="ARBA" id="ARBA00007261"/>
    </source>
</evidence>
<protein>
    <submittedName>
        <fullName evidence="5">Insulinase family protein</fullName>
    </submittedName>
</protein>
<evidence type="ECO:0000313" key="6">
    <source>
        <dbReference type="Proteomes" id="UP001611383"/>
    </source>
</evidence>
<dbReference type="PANTHER" id="PTHR11851">
    <property type="entry name" value="METALLOPROTEASE"/>
    <property type="match status" value="1"/>
</dbReference>
<keyword evidence="6" id="KW-1185">Reference proteome</keyword>
<dbReference type="Proteomes" id="UP001611383">
    <property type="component" value="Chromosome"/>
</dbReference>
<dbReference type="InterPro" id="IPR050361">
    <property type="entry name" value="MPP/UQCRC_Complex"/>
</dbReference>
<feature type="chain" id="PRO_5046527369" evidence="2">
    <location>
        <begin position="27"/>
        <end position="436"/>
    </location>
</feature>
<dbReference type="PANTHER" id="PTHR11851:SF49">
    <property type="entry name" value="MITOCHONDRIAL-PROCESSING PEPTIDASE SUBUNIT ALPHA"/>
    <property type="match status" value="1"/>
</dbReference>
<evidence type="ECO:0000256" key="2">
    <source>
        <dbReference type="SAM" id="SignalP"/>
    </source>
</evidence>
<organism evidence="5 6">
    <name type="scientific">Archangium minus</name>
    <dbReference type="NCBI Taxonomy" id="83450"/>
    <lineage>
        <taxon>Bacteria</taxon>
        <taxon>Pseudomonadati</taxon>
        <taxon>Myxococcota</taxon>
        <taxon>Myxococcia</taxon>
        <taxon>Myxococcales</taxon>
        <taxon>Cystobacterineae</taxon>
        <taxon>Archangiaceae</taxon>
        <taxon>Archangium</taxon>
    </lineage>
</organism>
<comment type="similarity">
    <text evidence="1">Belongs to the peptidase M16 family.</text>
</comment>
<feature type="domain" description="Peptidase M16 N-terminal" evidence="3">
    <location>
        <begin position="49"/>
        <end position="176"/>
    </location>
</feature>
<keyword evidence="2" id="KW-0732">Signal</keyword>
<evidence type="ECO:0000313" key="5">
    <source>
        <dbReference type="EMBL" id="WNG47064.1"/>
    </source>
</evidence>
<dbReference type="InterPro" id="IPR011765">
    <property type="entry name" value="Pept_M16_N"/>
</dbReference>
<feature type="domain" description="Peptidase M16 C-terminal" evidence="4">
    <location>
        <begin position="192"/>
        <end position="353"/>
    </location>
</feature>
<gene>
    <name evidence="5" type="ORF">F0U60_25255</name>
</gene>
<dbReference type="InterPro" id="IPR007863">
    <property type="entry name" value="Peptidase_M16_C"/>
</dbReference>
<dbReference type="EMBL" id="CP043494">
    <property type="protein sequence ID" value="WNG47064.1"/>
    <property type="molecule type" value="Genomic_DNA"/>
</dbReference>
<dbReference type="Gene3D" id="3.30.830.10">
    <property type="entry name" value="Metalloenzyme, LuxS/M16 peptidase-like"/>
    <property type="match status" value="2"/>
</dbReference>
<sequence>MSLTPPAFVLRATRLLLLLLAPAAFAAPFEVETFRPSPQHPLLLLAPREANRSTLTIVFDAGAIEENFENGLTRMSQHALLHANARATYEKLALAFYKSAATLELRTGLHESRFTLTAPPSQFDALARTLLTSVLSPKLDLKRFKATVERTQRDPQPVDQDNWVEMLLARALLEDQRYRDENLGSVEKLEELEPQKLRQYVTTWLAPSNATIIATGHFDAKALRTLVAGFKGGTPHKLEQAKLSLPFKRDVPSDREVQVFAYPVRIETARHAAAARVLASLMEERLYNRFRNAGVGYGFASEIVLTPAIDVFALILPASERSGLDLARFLREEVQAVREGKLEPGSFERHRQGMLRRLQLADTDPALVAEQLRLTRHRPAWYGADLPAALEALTPESLGELASSWLRNESSIQIHFTIPRPPPRETIELDPVPENR</sequence>
<dbReference type="Pfam" id="PF05193">
    <property type="entry name" value="Peptidase_M16_C"/>
    <property type="match status" value="1"/>
</dbReference>